<sequence length="141" mass="15790">MFWKETALLNPSRCSLTDRALPNAAEQCRAVPSKFAKSCNVLFSLEQAHAELPVSSLPHCISANTPRPVYFTQFRVVVQIKSNTRKEFEGARPEFSWRLHGDLITPGVSSELDLLQVSQSLDKPEVNPALIARAWSPYHQA</sequence>
<evidence type="ECO:0000313" key="1">
    <source>
        <dbReference type="EMBL" id="GFO00406.1"/>
    </source>
</evidence>
<proteinExistence type="predicted"/>
<dbReference type="Proteomes" id="UP000735302">
    <property type="component" value="Unassembled WGS sequence"/>
</dbReference>
<accession>A0AAV4A0X7</accession>
<dbReference type="AlphaFoldDB" id="A0AAV4A0X7"/>
<name>A0AAV4A0X7_9GAST</name>
<dbReference type="EMBL" id="BLXT01003087">
    <property type="protein sequence ID" value="GFO00406.1"/>
    <property type="molecule type" value="Genomic_DNA"/>
</dbReference>
<organism evidence="1 2">
    <name type="scientific">Plakobranchus ocellatus</name>
    <dbReference type="NCBI Taxonomy" id="259542"/>
    <lineage>
        <taxon>Eukaryota</taxon>
        <taxon>Metazoa</taxon>
        <taxon>Spiralia</taxon>
        <taxon>Lophotrochozoa</taxon>
        <taxon>Mollusca</taxon>
        <taxon>Gastropoda</taxon>
        <taxon>Heterobranchia</taxon>
        <taxon>Euthyneura</taxon>
        <taxon>Panpulmonata</taxon>
        <taxon>Sacoglossa</taxon>
        <taxon>Placobranchoidea</taxon>
        <taxon>Plakobranchidae</taxon>
        <taxon>Plakobranchus</taxon>
    </lineage>
</organism>
<protein>
    <submittedName>
        <fullName evidence="1">Uncharacterized protein</fullName>
    </submittedName>
</protein>
<reference evidence="1 2" key="1">
    <citation type="journal article" date="2021" name="Elife">
        <title>Chloroplast acquisition without the gene transfer in kleptoplastic sea slugs, Plakobranchus ocellatus.</title>
        <authorList>
            <person name="Maeda T."/>
            <person name="Takahashi S."/>
            <person name="Yoshida T."/>
            <person name="Shimamura S."/>
            <person name="Takaki Y."/>
            <person name="Nagai Y."/>
            <person name="Toyoda A."/>
            <person name="Suzuki Y."/>
            <person name="Arimoto A."/>
            <person name="Ishii H."/>
            <person name="Satoh N."/>
            <person name="Nishiyama T."/>
            <person name="Hasebe M."/>
            <person name="Maruyama T."/>
            <person name="Minagawa J."/>
            <person name="Obokata J."/>
            <person name="Shigenobu S."/>
        </authorList>
    </citation>
    <scope>NUCLEOTIDE SEQUENCE [LARGE SCALE GENOMIC DNA]</scope>
</reference>
<keyword evidence="2" id="KW-1185">Reference proteome</keyword>
<comment type="caution">
    <text evidence="1">The sequence shown here is derived from an EMBL/GenBank/DDBJ whole genome shotgun (WGS) entry which is preliminary data.</text>
</comment>
<gene>
    <name evidence="1" type="ORF">PoB_002691100</name>
</gene>
<evidence type="ECO:0000313" key="2">
    <source>
        <dbReference type="Proteomes" id="UP000735302"/>
    </source>
</evidence>